<feature type="non-terminal residue" evidence="1">
    <location>
        <position position="112"/>
    </location>
</feature>
<gene>
    <name evidence="1" type="ORF">JBS370_LOCUS42711</name>
</gene>
<proteinExistence type="predicted"/>
<feature type="non-terminal residue" evidence="1">
    <location>
        <position position="1"/>
    </location>
</feature>
<sequence>TGVGDPHINTIDNGRYTCHIHGLFVFAQTNIEASQVAQNNLNSNALNIDLIYPDDLFQIHARSVYAPPALSYIERTQGYGSIFSSYTIIALHFTFIISNNNGKFGNNYLKLI</sequence>
<protein>
    <submittedName>
        <fullName evidence="1">Uncharacterized protein</fullName>
    </submittedName>
</protein>
<reference evidence="1" key="1">
    <citation type="submission" date="2021-02" db="EMBL/GenBank/DDBJ databases">
        <authorList>
            <person name="Nowell W R."/>
        </authorList>
    </citation>
    <scope>NUCLEOTIDE SEQUENCE</scope>
</reference>
<evidence type="ECO:0000313" key="1">
    <source>
        <dbReference type="EMBL" id="CAF4376789.1"/>
    </source>
</evidence>
<dbReference type="EMBL" id="CAJOBD010059077">
    <property type="protein sequence ID" value="CAF4376789.1"/>
    <property type="molecule type" value="Genomic_DNA"/>
</dbReference>
<organism evidence="1 2">
    <name type="scientific">Rotaria sordida</name>
    <dbReference type="NCBI Taxonomy" id="392033"/>
    <lineage>
        <taxon>Eukaryota</taxon>
        <taxon>Metazoa</taxon>
        <taxon>Spiralia</taxon>
        <taxon>Gnathifera</taxon>
        <taxon>Rotifera</taxon>
        <taxon>Eurotatoria</taxon>
        <taxon>Bdelloidea</taxon>
        <taxon>Philodinida</taxon>
        <taxon>Philodinidae</taxon>
        <taxon>Rotaria</taxon>
    </lineage>
</organism>
<name>A0A820MS38_9BILA</name>
<evidence type="ECO:0000313" key="2">
    <source>
        <dbReference type="Proteomes" id="UP000663836"/>
    </source>
</evidence>
<accession>A0A820MS38</accession>
<comment type="caution">
    <text evidence="1">The sequence shown here is derived from an EMBL/GenBank/DDBJ whole genome shotgun (WGS) entry which is preliminary data.</text>
</comment>
<dbReference type="Proteomes" id="UP000663836">
    <property type="component" value="Unassembled WGS sequence"/>
</dbReference>
<dbReference type="AlphaFoldDB" id="A0A820MS38"/>